<name>A0A1Q8TA01_9GAMM</name>
<dbReference type="SUPFAM" id="SSF52540">
    <property type="entry name" value="P-loop containing nucleoside triphosphate hydrolases"/>
    <property type="match status" value="2"/>
</dbReference>
<dbReference type="GO" id="GO:0003677">
    <property type="term" value="F:DNA binding"/>
    <property type="evidence" value="ECO:0007669"/>
    <property type="project" value="InterPro"/>
</dbReference>
<dbReference type="InterPro" id="IPR050742">
    <property type="entry name" value="Helicase_Restrict-Modif_Enz"/>
</dbReference>
<dbReference type="RefSeq" id="WP_075369959.1">
    <property type="nucleotide sequence ID" value="NZ_MSDQ01000033.1"/>
</dbReference>
<dbReference type="Proteomes" id="UP000186806">
    <property type="component" value="Unassembled WGS sequence"/>
</dbReference>
<dbReference type="GO" id="GO:0016787">
    <property type="term" value="F:hydrolase activity"/>
    <property type="evidence" value="ECO:0007669"/>
    <property type="project" value="InterPro"/>
</dbReference>
<dbReference type="PROSITE" id="PS51192">
    <property type="entry name" value="HELICASE_ATP_BIND_1"/>
    <property type="match status" value="1"/>
</dbReference>
<dbReference type="Gene3D" id="3.40.50.300">
    <property type="entry name" value="P-loop containing nucleotide triphosphate hydrolases"/>
    <property type="match status" value="1"/>
</dbReference>
<dbReference type="GO" id="GO:0005829">
    <property type="term" value="C:cytosol"/>
    <property type="evidence" value="ECO:0007669"/>
    <property type="project" value="TreeGrafter"/>
</dbReference>
<dbReference type="GO" id="GO:0005524">
    <property type="term" value="F:ATP binding"/>
    <property type="evidence" value="ECO:0007669"/>
    <property type="project" value="InterPro"/>
</dbReference>
<feature type="domain" description="Helicase ATP-binding" evidence="2">
    <location>
        <begin position="39"/>
        <end position="217"/>
    </location>
</feature>
<sequence>MPLVLKPFQETLCDGLVARFNNLAEQYRHLSNASAAELKTVREQDAAVVLQAPTGSGKTAIAIEAMARLSSQEQVLWFWFAPFAGLVEQARKTLNAQAPNLRVLDLVSDRRADLANEGGVFVTTWSAVATSNASGRRARNTSDTGLSVDALISLARQQGVRIGCVVDEAHHGFQRARQAQVFFRDVLKPDYALLMTATPRDTDIAPFQRDTGYRLGDEADWASVARIDAVNAGLLKRGVRVVRFLAKDDDTEQLIDFEQLALRECTETHRLIKKMLANSGTNLTPLMLVQVPNGKAAQEAARRHLIDNLGFAEDAIRIHTSDEPDADLISLANDPKVEVLIFKMAVALGFDAPRAFTLAALRGARDPSFGVQVVGRLMRVHTLLQGRDDLPEALGYGYVFLANAESQEGLLNAGAQINNLRTQAPEVGTSTTITYSGTQRSVQLARTGESFALTINPDGDVTWEDASGSDNEQQADGSGSPDTDKSLQGMLAFGQAALMQAEHHHSGEKKPHSEGDKDQSLAGLSLAVQEKNHQYPRRKDVPAALRSERLPPAPLDLEIRLVGFVDFTAQVLASRERVRTQVRRGETDIFNNGHIAEDGSDVWAQLSVAAIAEKARQVVLRLEGVNEREVRERLLGRFRQAIEASGAVPPEDEEVLEQQLDRVLISHPTLLREACRRARLDQVRDIEVSIPHVLESEEPLETAERNVYGVFPIGMNEDERRVARLLDQDTRVLWWHRNPVGAQRPDALGLYRWDEGDGFFPDFIVAIEGRETPDQIALLEIKGAHLWGAGKEAEKAAAEHLDYGRVYMVGRRRGESNYKFLRNLSGRLEEESTFEVQRMAWRS</sequence>
<dbReference type="Pfam" id="PF04851">
    <property type="entry name" value="ResIII"/>
    <property type="match status" value="1"/>
</dbReference>
<feature type="region of interest" description="Disordered" evidence="1">
    <location>
        <begin position="455"/>
        <end position="487"/>
    </location>
</feature>
<dbReference type="PANTHER" id="PTHR47396:SF1">
    <property type="entry name" value="ATP-DEPENDENT HELICASE IRC3-RELATED"/>
    <property type="match status" value="1"/>
</dbReference>
<comment type="caution">
    <text evidence="3">The sequence shown here is derived from an EMBL/GenBank/DDBJ whole genome shotgun (WGS) entry which is preliminary data.</text>
</comment>
<protein>
    <submittedName>
        <fullName evidence="3">Helicase SNF2</fullName>
    </submittedName>
</protein>
<keyword evidence="3" id="KW-0067">ATP-binding</keyword>
<reference evidence="3 4" key="1">
    <citation type="submission" date="2016-12" db="EMBL/GenBank/DDBJ databases">
        <title>Draft genome sequences of strains Salinicola socius SMB35, Salinicola sp. MH3R3-1 and Chromohalobacter sp. SMB17 from the Verkhnekamsk potash mining region of Russia.</title>
        <authorList>
            <person name="Mavrodi D.V."/>
            <person name="Olsson B.E."/>
            <person name="Korsakova E.S."/>
            <person name="Pyankova A."/>
            <person name="Mavrodi O.V."/>
            <person name="Plotnikova E.G."/>
        </authorList>
    </citation>
    <scope>NUCLEOTIDE SEQUENCE [LARGE SCALE GENOMIC DNA]</scope>
    <source>
        <strain evidence="3 4">SMB17</strain>
    </source>
</reference>
<keyword evidence="4" id="KW-1185">Reference proteome</keyword>
<dbReference type="GO" id="GO:0004386">
    <property type="term" value="F:helicase activity"/>
    <property type="evidence" value="ECO:0007669"/>
    <property type="project" value="UniProtKB-KW"/>
</dbReference>
<evidence type="ECO:0000256" key="1">
    <source>
        <dbReference type="SAM" id="MobiDB-lite"/>
    </source>
</evidence>
<dbReference type="InterPro" id="IPR006935">
    <property type="entry name" value="Helicase/UvrB_N"/>
</dbReference>
<accession>A0A1Q8TA01</accession>
<organism evidence="3 4">
    <name type="scientific">Chromohalobacter japonicus</name>
    <dbReference type="NCBI Taxonomy" id="223900"/>
    <lineage>
        <taxon>Bacteria</taxon>
        <taxon>Pseudomonadati</taxon>
        <taxon>Pseudomonadota</taxon>
        <taxon>Gammaproteobacteria</taxon>
        <taxon>Oceanospirillales</taxon>
        <taxon>Halomonadaceae</taxon>
        <taxon>Chromohalobacter</taxon>
    </lineage>
</organism>
<dbReference type="AlphaFoldDB" id="A0A1Q8TA01"/>
<feature type="region of interest" description="Disordered" evidence="1">
    <location>
        <begin position="499"/>
        <end position="519"/>
    </location>
</feature>
<dbReference type="InterPro" id="IPR027417">
    <property type="entry name" value="P-loop_NTPase"/>
</dbReference>
<dbReference type="PANTHER" id="PTHR47396">
    <property type="entry name" value="TYPE I RESTRICTION ENZYME ECOKI R PROTEIN"/>
    <property type="match status" value="1"/>
</dbReference>
<evidence type="ECO:0000259" key="2">
    <source>
        <dbReference type="PROSITE" id="PS51192"/>
    </source>
</evidence>
<evidence type="ECO:0000313" key="4">
    <source>
        <dbReference type="Proteomes" id="UP000186806"/>
    </source>
</evidence>
<proteinExistence type="predicted"/>
<dbReference type="EMBL" id="MSDQ01000033">
    <property type="protein sequence ID" value="OLO10507.1"/>
    <property type="molecule type" value="Genomic_DNA"/>
</dbReference>
<dbReference type="SMART" id="SM00487">
    <property type="entry name" value="DEXDc"/>
    <property type="match status" value="1"/>
</dbReference>
<evidence type="ECO:0000313" key="3">
    <source>
        <dbReference type="EMBL" id="OLO10507.1"/>
    </source>
</evidence>
<feature type="compositionally biased region" description="Basic and acidic residues" evidence="1">
    <location>
        <begin position="501"/>
        <end position="519"/>
    </location>
</feature>
<gene>
    <name evidence="3" type="ORF">BTW10_14220</name>
</gene>
<feature type="compositionally biased region" description="Polar residues" evidence="1">
    <location>
        <begin position="468"/>
        <end position="481"/>
    </location>
</feature>
<dbReference type="InterPro" id="IPR014001">
    <property type="entry name" value="Helicase_ATP-bd"/>
</dbReference>
<keyword evidence="3" id="KW-0347">Helicase</keyword>
<keyword evidence="3" id="KW-0547">Nucleotide-binding</keyword>
<keyword evidence="3" id="KW-0378">Hydrolase</keyword>